<evidence type="ECO:0000256" key="4">
    <source>
        <dbReference type="RuleBase" id="RU003834"/>
    </source>
</evidence>
<dbReference type="GO" id="GO:0016984">
    <property type="term" value="F:ribulose-bisphosphate carboxylase activity"/>
    <property type="evidence" value="ECO:0007669"/>
    <property type="project" value="InterPro"/>
</dbReference>
<accession>A0A0G0DVB1</accession>
<dbReference type="PATRIC" id="fig|1619090.3.peg.108"/>
<sequence length="468" mass="52381">MQKEYIQIGNPNVFNGQYMLAVFRLQGEEGMTLVDTASEVAAESSTGSFVKIGTATAFSESLDALVYRIDEKNNLVWIAYPWRIFDRGGNVQNIMTFIAGNVFGMASVKVCKILDVYFPPQMLVQYDGPEYTIDDMRKYLNIQERPIFGSIIKPKIGLTSSEYAELCYDFWSGGGDFVKNDEPQADQDFCPYDKMVQDVRHAMDRVEQETGKTKVHSFNISSSDYDTMIKKADYIQSMMKPGSYAFLVDGITAGWMAIQTIRRKYPNVFLHFHRAGHGAFTRDENPIGYTVPVLTKFARLAGASGIHTGTAGIGKMAGSPKEDVMAARHALKLYSEGDYFKQIWSEIPEKDADLQLAIQKEAEGEDYSNLGYWRITKKMCPIISGGLNPLLIGKFIDTVGTQDFITTMGAGVHSHPMGTKAGATAVLQAYEAWKQKISLEDYAKDKEELREAIEFYGKHEEPSPDRPV</sequence>
<dbReference type="InterPro" id="IPR036376">
    <property type="entry name" value="RuBisCO_lsu_C_sf"/>
</dbReference>
<proteinExistence type="inferred from homology"/>
<dbReference type="AlphaFoldDB" id="A0A0G0DVB1"/>
<dbReference type="PANTHER" id="PTHR42704">
    <property type="entry name" value="RIBULOSE BISPHOSPHATE CARBOXYLASE"/>
    <property type="match status" value="1"/>
</dbReference>
<dbReference type="Gene3D" id="3.30.70.150">
    <property type="entry name" value="RuBisCO large subunit, N-terminal domain"/>
    <property type="match status" value="1"/>
</dbReference>
<evidence type="ECO:0000259" key="5">
    <source>
        <dbReference type="Pfam" id="PF00016"/>
    </source>
</evidence>
<dbReference type="SFLD" id="SFLDS00014">
    <property type="entry name" value="RuBisCO"/>
    <property type="match status" value="1"/>
</dbReference>
<keyword evidence="2" id="KW-0479">Metal-binding</keyword>
<protein>
    <submittedName>
        <fullName evidence="7">Ribulose bisphosphate carboxylase, large chain (Form II)</fullName>
    </submittedName>
</protein>
<feature type="domain" description="Ribulose bisphosphate carboxylase large subunit C-terminal" evidence="5">
    <location>
        <begin position="133"/>
        <end position="348"/>
    </location>
</feature>
<dbReference type="PANTHER" id="PTHR42704:SF17">
    <property type="entry name" value="RIBULOSE BISPHOSPHATE CARBOXYLASE LARGE CHAIN"/>
    <property type="match status" value="1"/>
</dbReference>
<evidence type="ECO:0000256" key="1">
    <source>
        <dbReference type="ARBA" id="ARBA00001946"/>
    </source>
</evidence>
<dbReference type="InterPro" id="IPR020878">
    <property type="entry name" value="RuBisCo_large_chain_AS"/>
</dbReference>
<dbReference type="Pfam" id="PF02788">
    <property type="entry name" value="RuBisCO_large_N"/>
    <property type="match status" value="1"/>
</dbReference>
<dbReference type="SUPFAM" id="SSF54966">
    <property type="entry name" value="RuBisCO, large subunit, small (N-terminal) domain"/>
    <property type="match status" value="1"/>
</dbReference>
<feature type="domain" description="Ribulose bisphosphate carboxylase large subunit C-terminal" evidence="5">
    <location>
        <begin position="372"/>
        <end position="456"/>
    </location>
</feature>
<evidence type="ECO:0000259" key="6">
    <source>
        <dbReference type="Pfam" id="PF02788"/>
    </source>
</evidence>
<comment type="similarity">
    <text evidence="4">Belongs to the RuBisCO large chain family.</text>
</comment>
<dbReference type="PROSITE" id="PS00157">
    <property type="entry name" value="RUBISCO_LARGE"/>
    <property type="match status" value="1"/>
</dbReference>
<name>A0A0G0DVB1_9BACT</name>
<dbReference type="GO" id="GO:0015977">
    <property type="term" value="P:carbon fixation"/>
    <property type="evidence" value="ECO:0007669"/>
    <property type="project" value="InterPro"/>
</dbReference>
<gene>
    <name evidence="7" type="ORF">UR96_C0003G0037</name>
</gene>
<dbReference type="EMBL" id="LBRE01000003">
    <property type="protein sequence ID" value="KKP92911.1"/>
    <property type="molecule type" value="Genomic_DNA"/>
</dbReference>
<dbReference type="InterPro" id="IPR017443">
    <property type="entry name" value="RuBisCO_lsu_fd_N"/>
</dbReference>
<dbReference type="SFLD" id="SFLDG00301">
    <property type="entry name" value="RuBisCO-like_proteins"/>
    <property type="match status" value="1"/>
</dbReference>
<evidence type="ECO:0000256" key="3">
    <source>
        <dbReference type="ARBA" id="ARBA00022842"/>
    </source>
</evidence>
<evidence type="ECO:0000313" key="8">
    <source>
        <dbReference type="Proteomes" id="UP000034140"/>
    </source>
</evidence>
<dbReference type="InterPro" id="IPR033966">
    <property type="entry name" value="RuBisCO"/>
</dbReference>
<dbReference type="Pfam" id="PF00016">
    <property type="entry name" value="RuBisCO_large"/>
    <property type="match status" value="2"/>
</dbReference>
<reference evidence="7 8" key="1">
    <citation type="journal article" date="2015" name="Nature">
        <title>rRNA introns, odd ribosomes, and small enigmatic genomes across a large radiation of phyla.</title>
        <authorList>
            <person name="Brown C.T."/>
            <person name="Hug L.A."/>
            <person name="Thomas B.C."/>
            <person name="Sharon I."/>
            <person name="Castelle C.J."/>
            <person name="Singh A."/>
            <person name="Wilkins M.J."/>
            <person name="Williams K.H."/>
            <person name="Banfield J.F."/>
        </authorList>
    </citation>
    <scope>NUCLEOTIDE SEQUENCE [LARGE SCALE GENOMIC DNA]</scope>
</reference>
<evidence type="ECO:0000256" key="2">
    <source>
        <dbReference type="ARBA" id="ARBA00022723"/>
    </source>
</evidence>
<dbReference type="NCBIfam" id="NF010002">
    <property type="entry name" value="PRK13475.1"/>
    <property type="match status" value="1"/>
</dbReference>
<comment type="cofactor">
    <cofactor evidence="1">
        <name>Mg(2+)</name>
        <dbReference type="ChEBI" id="CHEBI:18420"/>
    </cofactor>
</comment>
<dbReference type="InterPro" id="IPR036422">
    <property type="entry name" value="RuBisCO_lsu_N_sf"/>
</dbReference>
<keyword evidence="3" id="KW-0460">Magnesium</keyword>
<dbReference type="Proteomes" id="UP000034140">
    <property type="component" value="Unassembled WGS sequence"/>
</dbReference>
<dbReference type="InterPro" id="IPR000685">
    <property type="entry name" value="RuBisCO_lsu_C"/>
</dbReference>
<dbReference type="GO" id="GO:0000287">
    <property type="term" value="F:magnesium ion binding"/>
    <property type="evidence" value="ECO:0007669"/>
    <property type="project" value="InterPro"/>
</dbReference>
<dbReference type="SUPFAM" id="SSF51649">
    <property type="entry name" value="RuBisCo, C-terminal domain"/>
    <property type="match status" value="1"/>
</dbReference>
<feature type="domain" description="Ribulose bisphosphate carboxylase large subunit ferrodoxin-like N-terminal" evidence="6">
    <location>
        <begin position="17"/>
        <end position="122"/>
    </location>
</feature>
<comment type="caution">
    <text evidence="7">The sequence shown here is derived from an EMBL/GenBank/DDBJ whole genome shotgun (WGS) entry which is preliminary data.</text>
</comment>
<organism evidence="7 8">
    <name type="scientific">candidate division WS6 bacterium GW2011_GWC1_36_11</name>
    <dbReference type="NCBI Taxonomy" id="1619090"/>
    <lineage>
        <taxon>Bacteria</taxon>
        <taxon>Candidatus Dojkabacteria</taxon>
    </lineage>
</organism>
<evidence type="ECO:0000313" key="7">
    <source>
        <dbReference type="EMBL" id="KKP92911.1"/>
    </source>
</evidence>
<dbReference type="Gene3D" id="3.20.20.110">
    <property type="entry name" value="Ribulose bisphosphate carboxylase, large subunit, C-terminal domain"/>
    <property type="match status" value="1"/>
</dbReference>